<evidence type="ECO:0000313" key="1">
    <source>
        <dbReference type="EMBL" id="CAJ2659021.1"/>
    </source>
</evidence>
<keyword evidence="2" id="KW-1185">Reference proteome</keyword>
<proteinExistence type="predicted"/>
<name>A0ACB0KPA9_TRIPR</name>
<gene>
    <name evidence="1" type="ORF">MILVUS5_LOCUS25298</name>
</gene>
<protein>
    <submittedName>
        <fullName evidence="1">Uncharacterized protein</fullName>
    </submittedName>
</protein>
<dbReference type="Proteomes" id="UP001177021">
    <property type="component" value="Unassembled WGS sequence"/>
</dbReference>
<dbReference type="EMBL" id="CASHSV030000311">
    <property type="protein sequence ID" value="CAJ2659021.1"/>
    <property type="molecule type" value="Genomic_DNA"/>
</dbReference>
<comment type="caution">
    <text evidence="1">The sequence shown here is derived from an EMBL/GenBank/DDBJ whole genome shotgun (WGS) entry which is preliminary data.</text>
</comment>
<sequence length="1543" mass="172601">MADEDGSSSRKRRPTRGPDATARSQALELLRSRRSGGPRSDAALPQIRLENPIYDTIPEDEYNALVASRRDQARSFIVDDQGIGYGDEGEEEDWSKAGFSLTDDESEGESEKPKRKKEASQTKRTSSSVAAKLSAAAAMMGGQRVSSMFTSAVFKKSRDDKACESLVDEVLKEFAPDETDKLSRRKLQSNSSSIVNDATRIYPSSEAVRVSSSQRNNFVIANVDTESVNVNKDKDNGSRLGLEQKCEVQVNRCLENNDEEKMVVEQPNDCPSSNGNLVEEKPVKAKEDEMEAKPVIKKEGFTLNAKVNQEAVDPKLCATVGWQAARSGAGGGGEINVADLNNQQHSEFNLEMEGSLPFYILDAYEEYYGANMGTLYLFGKVKAGNLYQSCCVVVKNMQRCVYAIPSHPLHSIDEMIKLEKDVQESRISPADFRKKLQDAVSDTKNEVAKHLVDLGVSTFSMAPVKRKYAFERSDIPAGENYVVKINYPFKDKALPVDLKGESFCALLGARNSALELFLIKRKVKGPSWLQVSNFTTCSASQRVSWCKFEVTVDSPKDIRVSSSSSSKITLVIPPVVVTAINLKTTINEKQNTNEIVSASVVSCNMVKIDTPMLASEWKRPGMLTHFTVIRKLDGNIFPMGFNKEVTDRNLKAGSHVLCVESSERALLNRLMLQLHKMDSDVLVGHNISGFDLDVLLHRSQACRVPSSMWSKLGRLNRSTMPKLDRRGKTFGFGADPAIMSCVAGRLLCDTYLCSRDLLKEVSYSLTHLAKTQLNQSRKEVAPHDVPKMFQTAKSLMELIEYGETDAWLSMELMFYLSVLPLTRQLTNISGNLWGKTLQGARAQRVEYLLLHEFHKKKYIVPDKFSNNAKETKLTKRRVTHGVDGGNLDDADINDANYHNEASESDYKKNKKAASYAGGLVLEPKKGLYDKYILLLDFNSLYPSIIQEYNICFTTVERSTDGSFPCLPSSKTTGVLPELLKKLVKWRRDVKTWMKTASGLKRQQLDIQQQALKLTANSMYGCLGFSNSRFYAKPLAELITLQGREILQSTVDLVQNNLNLEVIYGDTDSIMVYSGLDDIAKATSISKKVIQEVNKKYRCLEIDLDGLYKRMLLLKKKKYAAVKVQFKDGTPYEVIERKGLDIVRRDWSLLAKDLGDFCLTQILSGGSCEDVVELIHNSLMKAQEEMRNGQVALEKYVITKTLTKPPEAYPDAKNQPHVLVAQRLKQQGYTSGCSVGDTIPYIICREQGGSSGSATGIAQRARHPDELKQEQGTWLIDIDYYLSQQIHPVVSRLCASIQGTSPERLADCLGLDTSKFQHKSSEAVSDDPTSSLLFAGDDEERYRGCESLVLSCPSCSGTFDCQPVFKSICMLGNEKPASLGTEESDYNFWRKLCCPKCFENGVGRISPAMLANQVKRQAEKFVLMYYRGLLMCDDEMCKHTTRSVSFRLVGDSERGTVCPNYPRCNGHLNRKYTEADLYKQLSYFCHVFDTVCCIEKMEAKSRIPIEKELIKIRPIVNLAASTIQKIRDRCVFGWVKLQDLVVTI</sequence>
<organism evidence="1 2">
    <name type="scientific">Trifolium pratense</name>
    <name type="common">Red clover</name>
    <dbReference type="NCBI Taxonomy" id="57577"/>
    <lineage>
        <taxon>Eukaryota</taxon>
        <taxon>Viridiplantae</taxon>
        <taxon>Streptophyta</taxon>
        <taxon>Embryophyta</taxon>
        <taxon>Tracheophyta</taxon>
        <taxon>Spermatophyta</taxon>
        <taxon>Magnoliopsida</taxon>
        <taxon>eudicotyledons</taxon>
        <taxon>Gunneridae</taxon>
        <taxon>Pentapetalae</taxon>
        <taxon>rosids</taxon>
        <taxon>fabids</taxon>
        <taxon>Fabales</taxon>
        <taxon>Fabaceae</taxon>
        <taxon>Papilionoideae</taxon>
        <taxon>50 kb inversion clade</taxon>
        <taxon>NPAAA clade</taxon>
        <taxon>Hologalegina</taxon>
        <taxon>IRL clade</taxon>
        <taxon>Trifolieae</taxon>
        <taxon>Trifolium</taxon>
    </lineage>
</organism>
<accession>A0ACB0KPA9</accession>
<reference evidence="1" key="1">
    <citation type="submission" date="2023-10" db="EMBL/GenBank/DDBJ databases">
        <authorList>
            <person name="Rodriguez Cubillos JULIANA M."/>
            <person name="De Vega J."/>
        </authorList>
    </citation>
    <scope>NUCLEOTIDE SEQUENCE</scope>
</reference>
<evidence type="ECO:0000313" key="2">
    <source>
        <dbReference type="Proteomes" id="UP001177021"/>
    </source>
</evidence>